<comment type="subcellular location">
    <subcellularLocation>
        <location evidence="1">Cell membrane</location>
        <topology evidence="1">Multi-pass membrane protein</topology>
    </subcellularLocation>
</comment>
<dbReference type="InterPro" id="IPR027417">
    <property type="entry name" value="P-loop_NTPase"/>
</dbReference>
<dbReference type="EMBL" id="CP098827">
    <property type="protein sequence ID" value="XBO72701.1"/>
    <property type="molecule type" value="Genomic_DNA"/>
</dbReference>
<dbReference type="InterPro" id="IPR011527">
    <property type="entry name" value="ABC1_TM_dom"/>
</dbReference>
<dbReference type="Gene3D" id="1.20.1560.10">
    <property type="entry name" value="ABC transporter type 1, transmembrane domain"/>
    <property type="match status" value="1"/>
</dbReference>
<proteinExistence type="predicted"/>
<evidence type="ECO:0000256" key="6">
    <source>
        <dbReference type="ARBA" id="ARBA00023136"/>
    </source>
</evidence>
<feature type="transmembrane region" description="Helical" evidence="8">
    <location>
        <begin position="244"/>
        <end position="262"/>
    </location>
</feature>
<dbReference type="InterPro" id="IPR003593">
    <property type="entry name" value="AAA+_ATPase"/>
</dbReference>
<evidence type="ECO:0000256" key="1">
    <source>
        <dbReference type="ARBA" id="ARBA00004651"/>
    </source>
</evidence>
<feature type="transmembrane region" description="Helical" evidence="8">
    <location>
        <begin position="56"/>
        <end position="73"/>
    </location>
</feature>
<feature type="domain" description="ABC transmembrane type-1" evidence="10">
    <location>
        <begin position="22"/>
        <end position="297"/>
    </location>
</feature>
<dbReference type="Pfam" id="PF00664">
    <property type="entry name" value="ABC_membrane"/>
    <property type="match status" value="1"/>
</dbReference>
<keyword evidence="3" id="KW-0547">Nucleotide-binding</keyword>
<keyword evidence="6 8" id="KW-0472">Membrane</keyword>
<dbReference type="InterPro" id="IPR036640">
    <property type="entry name" value="ABC1_TM_sf"/>
</dbReference>
<evidence type="ECO:0000256" key="2">
    <source>
        <dbReference type="ARBA" id="ARBA00022692"/>
    </source>
</evidence>
<keyword evidence="2 8" id="KW-0812">Transmembrane</keyword>
<dbReference type="SUPFAM" id="SSF90123">
    <property type="entry name" value="ABC transporter transmembrane region"/>
    <property type="match status" value="1"/>
</dbReference>
<sequence length="590" mass="64135">MSAEHNDLRKVLAFCRRSFGYVALFSLFINLLMLVPPLYMLQVYDRVLTTRSQETLWMLTLVVVFLFLVMGGLELMRSRILVRVGNRLDALISPRLYSAMFKRTLSSPGKPSAQPLNDLTSLRQFLSGNGLFAFFDAPWVPVYIGVLALFHPWFGLFALGAGVILATIAVINERMTKQLLTEANGRHVQSQDLANSNLRNAEVLHAMGMLPGIQGRWAARHREYLVLQSQASDRSGLLTNTSKVLRLMFQSLILGIGAFLVLRGELTPGMMIAGSILMGRALAPIDQMINGWKGFSGARTAKGRLEALLDEVPADPPTMPLPRPRGQLSLEGVSAAPPGVRLPTLTNIDLKLAKGEHLAVVGPSASGKSSLARVVLGLWPAQLGCVRLDGADINKWDRTALGPYLGYLPQDIELFDGSVAENIARFQEVDPEQVVRAARRAGVHELVLKLPEGYDTYLDHGGTALSAGQRQRIGLARALYGDPALIVLDEPDANLDDAGEAALAECLLQLRQQGTTALVITHRQRLLSNVDRILVLKDGQIASLTPPRRNTPAAAVATAGRRSPGVTTLHPSARGRSPVNRRSGGEETSS</sequence>
<dbReference type="InterPro" id="IPR047957">
    <property type="entry name" value="ABC_AprD-like_6TM"/>
</dbReference>
<dbReference type="InterPro" id="IPR010128">
    <property type="entry name" value="ATPase_T1SS_PrtD-like"/>
</dbReference>
<dbReference type="PROSITE" id="PS00211">
    <property type="entry name" value="ABC_TRANSPORTER_1"/>
    <property type="match status" value="1"/>
</dbReference>
<feature type="region of interest" description="Disordered" evidence="7">
    <location>
        <begin position="545"/>
        <end position="590"/>
    </location>
</feature>
<dbReference type="Gene3D" id="3.40.50.300">
    <property type="entry name" value="P-loop containing nucleotide triphosphate hydrolases"/>
    <property type="match status" value="1"/>
</dbReference>
<dbReference type="InterPro" id="IPR003439">
    <property type="entry name" value="ABC_transporter-like_ATP-bd"/>
</dbReference>
<gene>
    <name evidence="11" type="ORF">NFG58_08370</name>
</gene>
<evidence type="ECO:0000259" key="10">
    <source>
        <dbReference type="PROSITE" id="PS50929"/>
    </source>
</evidence>
<name>A0AAU7KLV2_9GAMM</name>
<dbReference type="PROSITE" id="PS50893">
    <property type="entry name" value="ABC_TRANSPORTER_2"/>
    <property type="match status" value="1"/>
</dbReference>
<dbReference type="InterPro" id="IPR039421">
    <property type="entry name" value="Type_1_exporter"/>
</dbReference>
<dbReference type="GO" id="GO:0034040">
    <property type="term" value="F:ATPase-coupled lipid transmembrane transporter activity"/>
    <property type="evidence" value="ECO:0007669"/>
    <property type="project" value="TreeGrafter"/>
</dbReference>
<protein>
    <submittedName>
        <fullName evidence="11">Type I secretion system permease/ATPase</fullName>
    </submittedName>
</protein>
<evidence type="ECO:0000256" key="8">
    <source>
        <dbReference type="SAM" id="Phobius"/>
    </source>
</evidence>
<dbReference type="RefSeq" id="WP_108447747.1">
    <property type="nucleotide sequence ID" value="NZ_CP098827.1"/>
</dbReference>
<dbReference type="GO" id="GO:0005886">
    <property type="term" value="C:plasma membrane"/>
    <property type="evidence" value="ECO:0007669"/>
    <property type="project" value="UniProtKB-SubCell"/>
</dbReference>
<feature type="transmembrane region" description="Helical" evidence="8">
    <location>
        <begin position="21"/>
        <end position="44"/>
    </location>
</feature>
<organism evidence="11">
    <name type="scientific">Halomonas sp. RT37</name>
    <dbReference type="NCBI Taxonomy" id="2950872"/>
    <lineage>
        <taxon>Bacteria</taxon>
        <taxon>Pseudomonadati</taxon>
        <taxon>Pseudomonadota</taxon>
        <taxon>Gammaproteobacteria</taxon>
        <taxon>Oceanospirillales</taxon>
        <taxon>Halomonadaceae</taxon>
        <taxon>Halomonas</taxon>
    </lineage>
</organism>
<evidence type="ECO:0000259" key="9">
    <source>
        <dbReference type="PROSITE" id="PS50893"/>
    </source>
</evidence>
<feature type="domain" description="ABC transporter" evidence="9">
    <location>
        <begin position="328"/>
        <end position="563"/>
    </location>
</feature>
<keyword evidence="4" id="KW-0067">ATP-binding</keyword>
<evidence type="ECO:0000256" key="5">
    <source>
        <dbReference type="ARBA" id="ARBA00022989"/>
    </source>
</evidence>
<evidence type="ECO:0000256" key="3">
    <source>
        <dbReference type="ARBA" id="ARBA00022741"/>
    </source>
</evidence>
<dbReference type="PANTHER" id="PTHR24221">
    <property type="entry name" value="ATP-BINDING CASSETTE SUB-FAMILY B"/>
    <property type="match status" value="1"/>
</dbReference>
<evidence type="ECO:0000256" key="4">
    <source>
        <dbReference type="ARBA" id="ARBA00022840"/>
    </source>
</evidence>
<dbReference type="SMART" id="SM00382">
    <property type="entry name" value="AAA"/>
    <property type="match status" value="1"/>
</dbReference>
<accession>A0AAU7KLV2</accession>
<dbReference type="CDD" id="cd18586">
    <property type="entry name" value="ABC_6TM_PrtD_like"/>
    <property type="match status" value="1"/>
</dbReference>
<dbReference type="PANTHER" id="PTHR24221:SF248">
    <property type="entry name" value="ABC TRANSPORTER TRANSMEMBRANE REGION"/>
    <property type="match status" value="1"/>
</dbReference>
<dbReference type="InterPro" id="IPR017871">
    <property type="entry name" value="ABC_transporter-like_CS"/>
</dbReference>
<dbReference type="GO" id="GO:0030253">
    <property type="term" value="P:protein secretion by the type I secretion system"/>
    <property type="evidence" value="ECO:0007669"/>
    <property type="project" value="InterPro"/>
</dbReference>
<dbReference type="Pfam" id="PF00005">
    <property type="entry name" value="ABC_tran"/>
    <property type="match status" value="1"/>
</dbReference>
<reference evidence="11" key="1">
    <citation type="submission" date="2022-06" db="EMBL/GenBank/DDBJ databases">
        <title>A novel DMS-producing enzyme.</title>
        <authorList>
            <person name="Zhang Y."/>
        </authorList>
    </citation>
    <scope>NUCLEOTIDE SEQUENCE</scope>
    <source>
        <strain evidence="11">RT37</strain>
    </source>
</reference>
<dbReference type="GO" id="GO:0016887">
    <property type="term" value="F:ATP hydrolysis activity"/>
    <property type="evidence" value="ECO:0007669"/>
    <property type="project" value="InterPro"/>
</dbReference>
<dbReference type="SUPFAM" id="SSF52540">
    <property type="entry name" value="P-loop containing nucleoside triphosphate hydrolases"/>
    <property type="match status" value="1"/>
</dbReference>
<evidence type="ECO:0000256" key="7">
    <source>
        <dbReference type="SAM" id="MobiDB-lite"/>
    </source>
</evidence>
<dbReference type="FunFam" id="1.20.1560.10:FF:000109">
    <property type="entry name" value="Alkaline protease secretion ATP-binding protein aprD"/>
    <property type="match status" value="1"/>
</dbReference>
<dbReference type="GO" id="GO:0005524">
    <property type="term" value="F:ATP binding"/>
    <property type="evidence" value="ECO:0007669"/>
    <property type="project" value="UniProtKB-KW"/>
</dbReference>
<dbReference type="AlphaFoldDB" id="A0AAU7KLV2"/>
<dbReference type="GO" id="GO:0030256">
    <property type="term" value="C:type I protein secretion system complex"/>
    <property type="evidence" value="ECO:0007669"/>
    <property type="project" value="InterPro"/>
</dbReference>
<dbReference type="GO" id="GO:0140359">
    <property type="term" value="F:ABC-type transporter activity"/>
    <property type="evidence" value="ECO:0007669"/>
    <property type="project" value="InterPro"/>
</dbReference>
<feature type="transmembrane region" description="Helical" evidence="8">
    <location>
        <begin position="125"/>
        <end position="144"/>
    </location>
</feature>
<evidence type="ECO:0000313" key="11">
    <source>
        <dbReference type="EMBL" id="XBO72701.1"/>
    </source>
</evidence>
<dbReference type="NCBIfam" id="TIGR01842">
    <property type="entry name" value="type_I_sec_PrtD"/>
    <property type="match status" value="1"/>
</dbReference>
<dbReference type="PROSITE" id="PS50929">
    <property type="entry name" value="ABC_TM1F"/>
    <property type="match status" value="1"/>
</dbReference>
<feature type="transmembrane region" description="Helical" evidence="8">
    <location>
        <begin position="150"/>
        <end position="171"/>
    </location>
</feature>
<keyword evidence="5 8" id="KW-1133">Transmembrane helix</keyword>